<reference evidence="1" key="1">
    <citation type="submission" date="2021-01" db="EMBL/GenBank/DDBJ databases">
        <title>Adiantum capillus-veneris genome.</title>
        <authorList>
            <person name="Fang Y."/>
            <person name="Liao Q."/>
        </authorList>
    </citation>
    <scope>NUCLEOTIDE SEQUENCE</scope>
    <source>
        <strain evidence="1">H3</strain>
        <tissue evidence="1">Leaf</tissue>
    </source>
</reference>
<dbReference type="AlphaFoldDB" id="A0A9D4UB43"/>
<dbReference type="SUPFAM" id="SSF52058">
    <property type="entry name" value="L domain-like"/>
    <property type="match status" value="1"/>
</dbReference>
<comment type="caution">
    <text evidence="1">The sequence shown here is derived from an EMBL/GenBank/DDBJ whole genome shotgun (WGS) entry which is preliminary data.</text>
</comment>
<dbReference type="InterPro" id="IPR032675">
    <property type="entry name" value="LRR_dom_sf"/>
</dbReference>
<feature type="non-terminal residue" evidence="1">
    <location>
        <position position="1"/>
    </location>
</feature>
<dbReference type="Gene3D" id="3.80.10.10">
    <property type="entry name" value="Ribonuclease Inhibitor"/>
    <property type="match status" value="1"/>
</dbReference>
<keyword evidence="2" id="KW-1185">Reference proteome</keyword>
<evidence type="ECO:0000313" key="2">
    <source>
        <dbReference type="Proteomes" id="UP000886520"/>
    </source>
</evidence>
<gene>
    <name evidence="1" type="ORF">GOP47_0021170</name>
</gene>
<proteinExistence type="predicted"/>
<organism evidence="1 2">
    <name type="scientific">Adiantum capillus-veneris</name>
    <name type="common">Maidenhair fern</name>
    <dbReference type="NCBI Taxonomy" id="13818"/>
    <lineage>
        <taxon>Eukaryota</taxon>
        <taxon>Viridiplantae</taxon>
        <taxon>Streptophyta</taxon>
        <taxon>Embryophyta</taxon>
        <taxon>Tracheophyta</taxon>
        <taxon>Polypodiopsida</taxon>
        <taxon>Polypodiidae</taxon>
        <taxon>Polypodiales</taxon>
        <taxon>Pteridineae</taxon>
        <taxon>Pteridaceae</taxon>
        <taxon>Vittarioideae</taxon>
        <taxon>Adiantum</taxon>
    </lineage>
</organism>
<dbReference type="OrthoDB" id="1433308at2759"/>
<protein>
    <submittedName>
        <fullName evidence="1">Uncharacterized protein</fullName>
    </submittedName>
</protein>
<evidence type="ECO:0000313" key="1">
    <source>
        <dbReference type="EMBL" id="KAI5064500.1"/>
    </source>
</evidence>
<dbReference type="EMBL" id="JABFUD020000020">
    <property type="protein sequence ID" value="KAI5064500.1"/>
    <property type="molecule type" value="Genomic_DNA"/>
</dbReference>
<sequence length="114" mass="12859">NFKTLEVVDCESVEELPSLSPLVGMVELHIEKCEKLRSIDGCKTMENLAVLYLIKCRSLECFLLDIDGSEYPPLVNLNLRGSKCARLEHAFPSFVQDKEFYVCKFVKCLGVGVL</sequence>
<accession>A0A9D4UB43</accession>
<name>A0A9D4UB43_ADICA</name>
<dbReference type="Proteomes" id="UP000886520">
    <property type="component" value="Chromosome 20"/>
</dbReference>